<protein>
    <recommendedName>
        <fullName evidence="7">Small-conductance mechanosensitive channel</fullName>
    </recommendedName>
</protein>
<dbReference type="InterPro" id="IPR045275">
    <property type="entry name" value="MscS_archaea/bacteria_type"/>
</dbReference>
<comment type="similarity">
    <text evidence="2 7">Belongs to the MscS (TC 1.A.23) family.</text>
</comment>
<evidence type="ECO:0000256" key="3">
    <source>
        <dbReference type="ARBA" id="ARBA00022475"/>
    </source>
</evidence>
<dbReference type="AlphaFoldDB" id="A0A4Q7N0P7"/>
<dbReference type="Pfam" id="PF00924">
    <property type="entry name" value="MS_channel_2nd"/>
    <property type="match status" value="1"/>
</dbReference>
<dbReference type="InterPro" id="IPR023408">
    <property type="entry name" value="MscS_beta-dom_sf"/>
</dbReference>
<dbReference type="PANTHER" id="PTHR30221:SF8">
    <property type="entry name" value="SMALL-CONDUCTANCE MECHANOSENSITIVE CHANNEL"/>
    <property type="match status" value="1"/>
</dbReference>
<evidence type="ECO:0000313" key="12">
    <source>
        <dbReference type="Proteomes" id="UP000292039"/>
    </source>
</evidence>
<dbReference type="InterPro" id="IPR008910">
    <property type="entry name" value="MSC_TM_helix"/>
</dbReference>
<keyword evidence="5 7" id="KW-1133">Transmembrane helix</keyword>
<dbReference type="InterPro" id="IPR049278">
    <property type="entry name" value="MS_channel_C"/>
</dbReference>
<sequence length="279" mass="30222">MSDSVSKAILESQAYGFAITLLIAAVILIVGWWVSKWVGSMVRRAATSSPRIDATIVPILSSTAVWAIRVFTLVAVLARFGVQTASIIAVLGAAGLAIGLALQNTLQNIAAGVMLLALRPMRAGEYVSVGGVNEGTVEEIGLFMTRLTQFDGIAISLPNSTVWGANLINYSRNPTRRLDLEAQVRYDDDLDAAVESLKALINDHPLVSKEPAPMVMVMGYRDNGVSINVRVWTDNSKYWELRWDLLYKIRKTLVGAGMGAAVPVRELQGPVVAKERQQG</sequence>
<feature type="transmembrane region" description="Helical" evidence="7">
    <location>
        <begin position="55"/>
        <end position="78"/>
    </location>
</feature>
<gene>
    <name evidence="11" type="ORF">EV679_1245</name>
</gene>
<comment type="caution">
    <text evidence="11">The sequence shown here is derived from an EMBL/GenBank/DDBJ whole genome shotgun (WGS) entry which is preliminary data.</text>
</comment>
<dbReference type="Gene3D" id="3.30.70.100">
    <property type="match status" value="1"/>
</dbReference>
<dbReference type="Pfam" id="PF05552">
    <property type="entry name" value="MS_channel_1st_1"/>
    <property type="match status" value="1"/>
</dbReference>
<dbReference type="RefSeq" id="WP_127774779.1">
    <property type="nucleotide sequence ID" value="NZ_CBCSEB010000007.1"/>
</dbReference>
<comment type="subcellular location">
    <subcellularLocation>
        <location evidence="7">Cell inner membrane</location>
        <topology evidence="7">Multi-pass membrane protein</topology>
    </subcellularLocation>
    <subcellularLocation>
        <location evidence="1">Cell membrane</location>
        <topology evidence="1">Multi-pass membrane protein</topology>
    </subcellularLocation>
</comment>
<organism evidence="11 12">
    <name type="scientific">Kerstersia gyiorum</name>
    <dbReference type="NCBI Taxonomy" id="206506"/>
    <lineage>
        <taxon>Bacteria</taxon>
        <taxon>Pseudomonadati</taxon>
        <taxon>Pseudomonadota</taxon>
        <taxon>Betaproteobacteria</taxon>
        <taxon>Burkholderiales</taxon>
        <taxon>Alcaligenaceae</taxon>
        <taxon>Kerstersia</taxon>
    </lineage>
</organism>
<keyword evidence="7" id="KW-0997">Cell inner membrane</keyword>
<dbReference type="Pfam" id="PF21088">
    <property type="entry name" value="MS_channel_1st"/>
    <property type="match status" value="1"/>
</dbReference>
<dbReference type="EMBL" id="SGWZ01000001">
    <property type="protein sequence ID" value="RZS74035.1"/>
    <property type="molecule type" value="Genomic_DNA"/>
</dbReference>
<dbReference type="GO" id="GO:0005886">
    <property type="term" value="C:plasma membrane"/>
    <property type="evidence" value="ECO:0007669"/>
    <property type="project" value="UniProtKB-SubCell"/>
</dbReference>
<evidence type="ECO:0000256" key="5">
    <source>
        <dbReference type="ARBA" id="ARBA00022989"/>
    </source>
</evidence>
<comment type="subunit">
    <text evidence="7">Homoheptamer.</text>
</comment>
<evidence type="ECO:0000256" key="7">
    <source>
        <dbReference type="RuleBase" id="RU369025"/>
    </source>
</evidence>
<evidence type="ECO:0000313" key="11">
    <source>
        <dbReference type="EMBL" id="RZS74035.1"/>
    </source>
</evidence>
<dbReference type="Gene3D" id="1.10.287.1260">
    <property type="match status" value="1"/>
</dbReference>
<dbReference type="PANTHER" id="PTHR30221">
    <property type="entry name" value="SMALL-CONDUCTANCE MECHANOSENSITIVE CHANNEL"/>
    <property type="match status" value="1"/>
</dbReference>
<dbReference type="InterPro" id="IPR010920">
    <property type="entry name" value="LSM_dom_sf"/>
</dbReference>
<dbReference type="Proteomes" id="UP000292039">
    <property type="component" value="Unassembled WGS sequence"/>
</dbReference>
<dbReference type="InterPro" id="IPR006685">
    <property type="entry name" value="MscS_channel_2nd"/>
</dbReference>
<keyword evidence="6 7" id="KW-0472">Membrane</keyword>
<keyword evidence="7" id="KW-0813">Transport</keyword>
<keyword evidence="7" id="KW-0407">Ion channel</keyword>
<dbReference type="InterPro" id="IPR011014">
    <property type="entry name" value="MscS_channel_TM-2"/>
</dbReference>
<feature type="transmembrane region" description="Helical" evidence="7">
    <location>
        <begin position="12"/>
        <end position="34"/>
    </location>
</feature>
<name>A0A4Q7N0P7_9BURK</name>
<evidence type="ECO:0000256" key="4">
    <source>
        <dbReference type="ARBA" id="ARBA00022692"/>
    </source>
</evidence>
<dbReference type="Gene3D" id="2.30.30.60">
    <property type="match status" value="1"/>
</dbReference>
<evidence type="ECO:0000259" key="10">
    <source>
        <dbReference type="Pfam" id="PF21088"/>
    </source>
</evidence>
<dbReference type="GO" id="GO:0008381">
    <property type="term" value="F:mechanosensitive monoatomic ion channel activity"/>
    <property type="evidence" value="ECO:0007669"/>
    <property type="project" value="InterPro"/>
</dbReference>
<feature type="domain" description="Mechanosensitive ion channel MscS C-terminal" evidence="9">
    <location>
        <begin position="182"/>
        <end position="252"/>
    </location>
</feature>
<feature type="domain" description="Mechanosensitive ion channel MscS" evidence="8">
    <location>
        <begin position="104"/>
        <end position="172"/>
    </location>
</feature>
<keyword evidence="7" id="KW-0406">Ion transport</keyword>
<keyword evidence="3" id="KW-1003">Cell membrane</keyword>
<accession>A0A4Q7N0P7</accession>
<dbReference type="GeneID" id="99727217"/>
<dbReference type="SUPFAM" id="SSF82689">
    <property type="entry name" value="Mechanosensitive channel protein MscS (YggB), C-terminal domain"/>
    <property type="match status" value="1"/>
</dbReference>
<comment type="caution">
    <text evidence="7">Lacks conserved residue(s) required for the propagation of feature annotation.</text>
</comment>
<dbReference type="InterPro" id="IPR011066">
    <property type="entry name" value="MscS_channel_C_sf"/>
</dbReference>
<evidence type="ECO:0000256" key="6">
    <source>
        <dbReference type="ARBA" id="ARBA00023136"/>
    </source>
</evidence>
<dbReference type="InterPro" id="IPR049142">
    <property type="entry name" value="MS_channel_1st"/>
</dbReference>
<keyword evidence="4 7" id="KW-0812">Transmembrane</keyword>
<feature type="domain" description="Mechanosensitive ion channel transmembrane helices 2/3" evidence="10">
    <location>
        <begin position="70"/>
        <end position="103"/>
    </location>
</feature>
<evidence type="ECO:0000256" key="2">
    <source>
        <dbReference type="ARBA" id="ARBA00008017"/>
    </source>
</evidence>
<evidence type="ECO:0000256" key="1">
    <source>
        <dbReference type="ARBA" id="ARBA00004651"/>
    </source>
</evidence>
<feature type="transmembrane region" description="Helical" evidence="7">
    <location>
        <begin position="84"/>
        <end position="102"/>
    </location>
</feature>
<dbReference type="Pfam" id="PF21082">
    <property type="entry name" value="MS_channel_3rd"/>
    <property type="match status" value="1"/>
</dbReference>
<evidence type="ECO:0000259" key="8">
    <source>
        <dbReference type="Pfam" id="PF00924"/>
    </source>
</evidence>
<comment type="function">
    <text evidence="7">Mechanosensitive channel that participates in the regulation of osmotic pressure changes within the cell, opening in response to stretch forces in the membrane lipid bilayer, without the need for other proteins. Contributes to normal resistance to hypoosmotic shock. Forms an ion channel of 1.0 nanosiemens conductance with a slight preference for anions.</text>
</comment>
<dbReference type="SUPFAM" id="SSF50182">
    <property type="entry name" value="Sm-like ribonucleoproteins"/>
    <property type="match status" value="1"/>
</dbReference>
<dbReference type="SUPFAM" id="SSF82861">
    <property type="entry name" value="Mechanosensitive channel protein MscS (YggB), transmembrane region"/>
    <property type="match status" value="1"/>
</dbReference>
<dbReference type="OrthoDB" id="9809206at2"/>
<reference evidence="11 12" key="1">
    <citation type="submission" date="2019-02" db="EMBL/GenBank/DDBJ databases">
        <title>Genomic Encyclopedia of Type Strains, Phase IV (KMG-IV): sequencing the most valuable type-strain genomes for metagenomic binning, comparative biology and taxonomic classification.</title>
        <authorList>
            <person name="Goeker M."/>
        </authorList>
    </citation>
    <scope>NUCLEOTIDE SEQUENCE [LARGE SCALE GENOMIC DNA]</scope>
    <source>
        <strain evidence="11 12">DSM 16618</strain>
    </source>
</reference>
<proteinExistence type="inferred from homology"/>
<evidence type="ECO:0000259" key="9">
    <source>
        <dbReference type="Pfam" id="PF21082"/>
    </source>
</evidence>